<name>A0A4P6JVJ5_KTERU</name>
<gene>
    <name evidence="3" type="ORF">EPA93_26580</name>
</gene>
<dbReference type="KEGG" id="kbs:EPA93_26580"/>
<evidence type="ECO:0000313" key="3">
    <source>
        <dbReference type="EMBL" id="QBD79360.1"/>
    </source>
</evidence>
<dbReference type="EMBL" id="CP035758">
    <property type="protein sequence ID" value="QBD79360.1"/>
    <property type="molecule type" value="Genomic_DNA"/>
</dbReference>
<organism evidence="3 4">
    <name type="scientific">Ktedonosporobacter rubrisoli</name>
    <dbReference type="NCBI Taxonomy" id="2509675"/>
    <lineage>
        <taxon>Bacteria</taxon>
        <taxon>Bacillati</taxon>
        <taxon>Chloroflexota</taxon>
        <taxon>Ktedonobacteria</taxon>
        <taxon>Ktedonobacterales</taxon>
        <taxon>Ktedonosporobacteraceae</taxon>
        <taxon>Ktedonosporobacter</taxon>
    </lineage>
</organism>
<proteinExistence type="predicted"/>
<dbReference type="Proteomes" id="UP000290365">
    <property type="component" value="Chromosome"/>
</dbReference>
<feature type="region of interest" description="Disordered" evidence="1">
    <location>
        <begin position="188"/>
        <end position="250"/>
    </location>
</feature>
<feature type="transmembrane region" description="Helical" evidence="2">
    <location>
        <begin position="113"/>
        <end position="132"/>
    </location>
</feature>
<keyword evidence="2" id="KW-1133">Transmembrane helix</keyword>
<reference evidence="3 4" key="1">
    <citation type="submission" date="2019-01" db="EMBL/GenBank/DDBJ databases">
        <title>Ktedonosporobacter rubrisoli SCAWS-G2.</title>
        <authorList>
            <person name="Huang Y."/>
            <person name="Yan B."/>
        </authorList>
    </citation>
    <scope>NUCLEOTIDE SEQUENCE [LARGE SCALE GENOMIC DNA]</scope>
    <source>
        <strain evidence="3 4">SCAWS-G2</strain>
    </source>
</reference>
<dbReference type="RefSeq" id="WP_129890413.1">
    <property type="nucleotide sequence ID" value="NZ_CP035758.1"/>
</dbReference>
<sequence>MKYFFWIAFAVFLAASIPHVAYFFASFEPSQGPEGIWWWAVSYAIAISIDVTVYLLSWTAFQRYRQYHTARAVWQHWLLIIMCTFFSWAVNWAYAKQFHSTNMLSSAEAAAPWLTNIFPFMASAFPLLGIVYTMMAETITDTATAEKKEKVLQLNALNELSRQTHLPIATLRRALSNGSRLTPTSLITAVTSRPSDEAAPVSPASPKNEAQRPITGQFVTLESDPKQPAFGKGQSKTPAASAPPEGNPDKLQMTIEALKTQPDMTDEALAHFLSLKRPASARFWRLKAIEILNAPDKETTESSQNYNQAWEQGELWPTEAAASASLTFTECYAKIVGVHIVWTLEADKPPN</sequence>
<keyword evidence="2" id="KW-0812">Transmembrane</keyword>
<keyword evidence="4" id="KW-1185">Reference proteome</keyword>
<protein>
    <submittedName>
        <fullName evidence="3">Uncharacterized protein</fullName>
    </submittedName>
</protein>
<evidence type="ECO:0000256" key="2">
    <source>
        <dbReference type="SAM" id="Phobius"/>
    </source>
</evidence>
<evidence type="ECO:0000256" key="1">
    <source>
        <dbReference type="SAM" id="MobiDB-lite"/>
    </source>
</evidence>
<evidence type="ECO:0000313" key="4">
    <source>
        <dbReference type="Proteomes" id="UP000290365"/>
    </source>
</evidence>
<feature type="transmembrane region" description="Helical" evidence="2">
    <location>
        <begin position="73"/>
        <end position="93"/>
    </location>
</feature>
<dbReference type="AlphaFoldDB" id="A0A4P6JVJ5"/>
<feature type="transmembrane region" description="Helical" evidence="2">
    <location>
        <begin position="39"/>
        <end position="61"/>
    </location>
</feature>
<dbReference type="OrthoDB" id="151264at2"/>
<accession>A0A4P6JVJ5</accession>
<keyword evidence="2" id="KW-0472">Membrane</keyword>